<evidence type="ECO:0000313" key="2">
    <source>
        <dbReference type="EMBL" id="AHW65537.1"/>
    </source>
</evidence>
<sequence length="280" mass="28652">MPVAPITPDPGADGWGRPTPGPPSSMPPDADPDGFYRPAAVGGHRTARWFILVGAALVLLVAPLAVPMNDAEDAEPYLLNDAAADTLTAWEYSPLDLAGLDGRCVATGEALLPGTLEAECTSGYGLAPVDLDIVSMAGVEDASLSAGRGLRAILTSDVSDVPFRPADAEDVLHPSLSAQTDEFLMSPVIELSSPSADRSGGSGGLLDDLPELRDPGTPAGTQPVQYGDITPETSPGIYTVATSFTIDGPDGVLYTVAVTGADEASVTVTAKQLWGAVRAA</sequence>
<evidence type="ECO:0000313" key="3">
    <source>
        <dbReference type="Proteomes" id="UP000023703"/>
    </source>
</evidence>
<dbReference type="KEGG" id="cgy:CGLY_15505"/>
<dbReference type="HOGENOM" id="CLU_1088671_0_0_11"/>
<dbReference type="Proteomes" id="UP000023703">
    <property type="component" value="Chromosome"/>
</dbReference>
<reference evidence="2 3" key="1">
    <citation type="journal article" date="2015" name="Int. J. Syst. Evol. Microbiol.">
        <title>Revisiting Corynebacterium glyciniphilum (ex Kubota et al., 1972) sp. nov., nom. rev., isolated from putrefied banana.</title>
        <authorList>
            <person name="Al-Dilaimi A."/>
            <person name="Bednarz H."/>
            <person name="Lomker A."/>
            <person name="Niehaus K."/>
            <person name="Kalinowski J."/>
            <person name="Ruckert C."/>
        </authorList>
    </citation>
    <scope>NUCLEOTIDE SEQUENCE [LARGE SCALE GENOMIC DNA]</scope>
    <source>
        <strain evidence="2">AJ 3170</strain>
    </source>
</reference>
<dbReference type="STRING" id="1404245.CGLY_15505"/>
<dbReference type="eggNOG" id="ENOG5031ZZD">
    <property type="taxonomic scope" value="Bacteria"/>
</dbReference>
<dbReference type="EMBL" id="CP006842">
    <property type="protein sequence ID" value="AHW65537.1"/>
    <property type="molecule type" value="Genomic_DNA"/>
</dbReference>
<accession>X5DY60</accession>
<feature type="region of interest" description="Disordered" evidence="1">
    <location>
        <begin position="1"/>
        <end position="34"/>
    </location>
</feature>
<gene>
    <name evidence="2" type="ORF">CGLY_15505</name>
</gene>
<feature type="region of interest" description="Disordered" evidence="1">
    <location>
        <begin position="193"/>
        <end position="231"/>
    </location>
</feature>
<protein>
    <submittedName>
        <fullName evidence="2">Uncharacterized protein</fullName>
    </submittedName>
</protein>
<organism evidence="2 3">
    <name type="scientific">Corynebacterium glyciniphilum AJ 3170</name>
    <dbReference type="NCBI Taxonomy" id="1404245"/>
    <lineage>
        <taxon>Bacteria</taxon>
        <taxon>Bacillati</taxon>
        <taxon>Actinomycetota</taxon>
        <taxon>Actinomycetes</taxon>
        <taxon>Mycobacteriales</taxon>
        <taxon>Corynebacteriaceae</taxon>
        <taxon>Corynebacterium</taxon>
    </lineage>
</organism>
<dbReference type="AlphaFoldDB" id="X5DY60"/>
<dbReference type="OrthoDB" id="4401433at2"/>
<keyword evidence="3" id="KW-1185">Reference proteome</keyword>
<evidence type="ECO:0000256" key="1">
    <source>
        <dbReference type="SAM" id="MobiDB-lite"/>
    </source>
</evidence>
<dbReference type="RefSeq" id="WP_038550565.1">
    <property type="nucleotide sequence ID" value="NZ_CP006842.1"/>
</dbReference>
<name>X5DY60_9CORY</name>
<proteinExistence type="predicted"/>